<dbReference type="Proteomes" id="UP000192923">
    <property type="component" value="Unassembled WGS sequence"/>
</dbReference>
<dbReference type="PANTHER" id="PTHR11717:SF7">
    <property type="entry name" value="LOW MOLECULAR WEIGHT PHOSPHOTYROSINE PROTEIN PHOSPHATASE"/>
    <property type="match status" value="1"/>
</dbReference>
<dbReference type="InterPro" id="IPR050438">
    <property type="entry name" value="LMW_PTPase"/>
</dbReference>
<keyword evidence="4" id="KW-0904">Protein phosphatase</keyword>
<sequence>MKLLFCCMGNICRSPMAEGLFRHLAENAGFGDVVFVDSAGTHANFPDAPPDPRAQKAMAELGIDISGQRARAVRRADFERFDLVLAMDGHNFDTLRYICPKQHVHKIVRMLDYAPRLGTRSLPDPFHADDAAFIEVREMLEAATAGLLEALRPNLAAG</sequence>
<proteinExistence type="inferred from homology"/>
<dbReference type="STRING" id="1760988.SAMN02949497_1559"/>
<evidence type="ECO:0000259" key="6">
    <source>
        <dbReference type="SMART" id="SM00226"/>
    </source>
</evidence>
<protein>
    <recommendedName>
        <fullName evidence="2">protein-tyrosine-phosphatase</fullName>
        <ecNumber evidence="2">3.1.3.48</ecNumber>
    </recommendedName>
</protein>
<evidence type="ECO:0000256" key="5">
    <source>
        <dbReference type="PIRSR" id="PIRSR617867-1"/>
    </source>
</evidence>
<accession>A0A1Y6CVK1</accession>
<feature type="active site" description="Proton donor" evidence="5">
    <location>
        <position position="124"/>
    </location>
</feature>
<feature type="active site" description="Nucleophile" evidence="5">
    <location>
        <position position="13"/>
    </location>
</feature>
<evidence type="ECO:0000256" key="3">
    <source>
        <dbReference type="ARBA" id="ARBA00022801"/>
    </source>
</evidence>
<dbReference type="InterPro" id="IPR023485">
    <property type="entry name" value="Ptyr_pPase"/>
</dbReference>
<dbReference type="AlphaFoldDB" id="A0A1Y6CVK1"/>
<feature type="active site" description="Nucleophile" evidence="5">
    <location>
        <position position="7"/>
    </location>
</feature>
<gene>
    <name evidence="7" type="ORF">SAMN02949497_1559</name>
</gene>
<dbReference type="GO" id="GO:0004725">
    <property type="term" value="F:protein tyrosine phosphatase activity"/>
    <property type="evidence" value="ECO:0007669"/>
    <property type="project" value="UniProtKB-EC"/>
</dbReference>
<reference evidence="7 8" key="1">
    <citation type="submission" date="2016-12" db="EMBL/GenBank/DDBJ databases">
        <authorList>
            <person name="Song W.-J."/>
            <person name="Kurnit D.M."/>
        </authorList>
    </citation>
    <scope>NUCLEOTIDE SEQUENCE [LARGE SCALE GENOMIC DNA]</scope>
    <source>
        <strain evidence="7 8">175</strain>
    </source>
</reference>
<dbReference type="PRINTS" id="PR00719">
    <property type="entry name" value="LMWPTPASE"/>
</dbReference>
<dbReference type="SMART" id="SM00226">
    <property type="entry name" value="LMWPc"/>
    <property type="match status" value="1"/>
</dbReference>
<dbReference type="PANTHER" id="PTHR11717">
    <property type="entry name" value="LOW MOLECULAR WEIGHT PROTEIN TYROSINE PHOSPHATASE"/>
    <property type="match status" value="1"/>
</dbReference>
<dbReference type="Gene3D" id="3.40.50.2300">
    <property type="match status" value="1"/>
</dbReference>
<dbReference type="CDD" id="cd16343">
    <property type="entry name" value="LMWPTP"/>
    <property type="match status" value="1"/>
</dbReference>
<evidence type="ECO:0000256" key="2">
    <source>
        <dbReference type="ARBA" id="ARBA00013064"/>
    </source>
</evidence>
<evidence type="ECO:0000256" key="4">
    <source>
        <dbReference type="ARBA" id="ARBA00022912"/>
    </source>
</evidence>
<evidence type="ECO:0000313" key="8">
    <source>
        <dbReference type="Proteomes" id="UP000192923"/>
    </source>
</evidence>
<evidence type="ECO:0000313" key="7">
    <source>
        <dbReference type="EMBL" id="SMF94250.1"/>
    </source>
</evidence>
<dbReference type="EC" id="3.1.3.48" evidence="2"/>
<keyword evidence="3" id="KW-0378">Hydrolase</keyword>
<evidence type="ECO:0000256" key="1">
    <source>
        <dbReference type="ARBA" id="ARBA00011063"/>
    </source>
</evidence>
<dbReference type="Pfam" id="PF01451">
    <property type="entry name" value="LMWPc"/>
    <property type="match status" value="1"/>
</dbReference>
<keyword evidence="8" id="KW-1185">Reference proteome</keyword>
<dbReference type="SUPFAM" id="SSF52788">
    <property type="entry name" value="Phosphotyrosine protein phosphatases I"/>
    <property type="match status" value="1"/>
</dbReference>
<comment type="similarity">
    <text evidence="1">Belongs to the low molecular weight phosphotyrosine protein phosphatase family.</text>
</comment>
<dbReference type="InterPro" id="IPR036196">
    <property type="entry name" value="Ptyr_pPase_sf"/>
</dbReference>
<organism evidence="7 8">
    <name type="scientific">Methylomagnum ishizawai</name>
    <dbReference type="NCBI Taxonomy" id="1760988"/>
    <lineage>
        <taxon>Bacteria</taxon>
        <taxon>Pseudomonadati</taxon>
        <taxon>Pseudomonadota</taxon>
        <taxon>Gammaproteobacteria</taxon>
        <taxon>Methylococcales</taxon>
        <taxon>Methylococcaceae</taxon>
        <taxon>Methylomagnum</taxon>
    </lineage>
</organism>
<dbReference type="EMBL" id="FXAM01000001">
    <property type="protein sequence ID" value="SMF94250.1"/>
    <property type="molecule type" value="Genomic_DNA"/>
</dbReference>
<dbReference type="InterPro" id="IPR017867">
    <property type="entry name" value="Tyr_phospatase_low_mol_wt"/>
</dbReference>
<feature type="domain" description="Phosphotyrosine protein phosphatase I" evidence="6">
    <location>
        <begin position="1"/>
        <end position="150"/>
    </location>
</feature>
<name>A0A1Y6CVK1_9GAMM</name>